<reference evidence="1 2" key="1">
    <citation type="journal article" date="2018" name="Nat. Ecol. Evol.">
        <title>Pezizomycetes genomes reveal the molecular basis of ectomycorrhizal truffle lifestyle.</title>
        <authorList>
            <person name="Murat C."/>
            <person name="Payen T."/>
            <person name="Noel B."/>
            <person name="Kuo A."/>
            <person name="Morin E."/>
            <person name="Chen J."/>
            <person name="Kohler A."/>
            <person name="Krizsan K."/>
            <person name="Balestrini R."/>
            <person name="Da Silva C."/>
            <person name="Montanini B."/>
            <person name="Hainaut M."/>
            <person name="Levati E."/>
            <person name="Barry K.W."/>
            <person name="Belfiori B."/>
            <person name="Cichocki N."/>
            <person name="Clum A."/>
            <person name="Dockter R.B."/>
            <person name="Fauchery L."/>
            <person name="Guy J."/>
            <person name="Iotti M."/>
            <person name="Le Tacon F."/>
            <person name="Lindquist E.A."/>
            <person name="Lipzen A."/>
            <person name="Malagnac F."/>
            <person name="Mello A."/>
            <person name="Molinier V."/>
            <person name="Miyauchi S."/>
            <person name="Poulain J."/>
            <person name="Riccioni C."/>
            <person name="Rubini A."/>
            <person name="Sitrit Y."/>
            <person name="Splivallo R."/>
            <person name="Traeger S."/>
            <person name="Wang M."/>
            <person name="Zifcakova L."/>
            <person name="Wipf D."/>
            <person name="Zambonelli A."/>
            <person name="Paolocci F."/>
            <person name="Nowrousian M."/>
            <person name="Ottonello S."/>
            <person name="Baldrian P."/>
            <person name="Spatafora J.W."/>
            <person name="Henrissat B."/>
            <person name="Nagy L.G."/>
            <person name="Aury J.M."/>
            <person name="Wincker P."/>
            <person name="Grigoriev I.V."/>
            <person name="Bonfante P."/>
            <person name="Martin F.M."/>
        </authorList>
    </citation>
    <scope>NUCLEOTIDE SEQUENCE [LARGE SCALE GENOMIC DNA]</scope>
    <source>
        <strain evidence="1 2">120613-1</strain>
    </source>
</reference>
<name>A0A3N4JA63_9PEZI</name>
<gene>
    <name evidence="1" type="ORF">L873DRAFT_1814771</name>
</gene>
<sequence length="56" mass="6130">MLYYAMSGGLGWGVPPSRLCQDPNLPTQRTTVKLVHNPFRKNLGIACPTYVPEAIG</sequence>
<dbReference type="Proteomes" id="UP000276215">
    <property type="component" value="Unassembled WGS sequence"/>
</dbReference>
<dbReference type="EMBL" id="ML120441">
    <property type="protein sequence ID" value="RPA94197.1"/>
    <property type="molecule type" value="Genomic_DNA"/>
</dbReference>
<dbReference type="AlphaFoldDB" id="A0A3N4JA63"/>
<protein>
    <submittedName>
        <fullName evidence="1">Uncharacterized protein</fullName>
    </submittedName>
</protein>
<accession>A0A3N4JA63</accession>
<proteinExistence type="predicted"/>
<organism evidence="1 2">
    <name type="scientific">Choiromyces venosus 120613-1</name>
    <dbReference type="NCBI Taxonomy" id="1336337"/>
    <lineage>
        <taxon>Eukaryota</taxon>
        <taxon>Fungi</taxon>
        <taxon>Dikarya</taxon>
        <taxon>Ascomycota</taxon>
        <taxon>Pezizomycotina</taxon>
        <taxon>Pezizomycetes</taxon>
        <taxon>Pezizales</taxon>
        <taxon>Tuberaceae</taxon>
        <taxon>Choiromyces</taxon>
    </lineage>
</organism>
<keyword evidence="2" id="KW-1185">Reference proteome</keyword>
<evidence type="ECO:0000313" key="1">
    <source>
        <dbReference type="EMBL" id="RPA94197.1"/>
    </source>
</evidence>
<feature type="non-terminal residue" evidence="1">
    <location>
        <position position="56"/>
    </location>
</feature>
<evidence type="ECO:0000313" key="2">
    <source>
        <dbReference type="Proteomes" id="UP000276215"/>
    </source>
</evidence>